<dbReference type="SUPFAM" id="SSF53448">
    <property type="entry name" value="Nucleotide-diphospho-sugar transferases"/>
    <property type="match status" value="1"/>
</dbReference>
<keyword evidence="3" id="KW-1185">Reference proteome</keyword>
<dbReference type="PANTHER" id="PTHR22916">
    <property type="entry name" value="GLYCOSYLTRANSFERASE"/>
    <property type="match status" value="1"/>
</dbReference>
<dbReference type="PANTHER" id="PTHR22916:SF3">
    <property type="entry name" value="UDP-GLCNAC:BETAGAL BETA-1,3-N-ACETYLGLUCOSAMINYLTRANSFERASE-LIKE PROTEIN 1"/>
    <property type="match status" value="1"/>
</dbReference>
<dbReference type="RefSeq" id="WP_396570492.1">
    <property type="nucleotide sequence ID" value="NZ_JBITRD010000017.1"/>
</dbReference>
<dbReference type="InterPro" id="IPR029044">
    <property type="entry name" value="Nucleotide-diphossugar_trans"/>
</dbReference>
<accession>A0ABW8B1U7</accession>
<organism evidence="2 3">
    <name type="scientific">Dorea amylophila</name>
    <dbReference type="NCBI Taxonomy" id="2981789"/>
    <lineage>
        <taxon>Bacteria</taxon>
        <taxon>Bacillati</taxon>
        <taxon>Bacillota</taxon>
        <taxon>Clostridia</taxon>
        <taxon>Lachnospirales</taxon>
        <taxon>Lachnospiraceae</taxon>
        <taxon>Dorea</taxon>
    </lineage>
</organism>
<dbReference type="CDD" id="cd00761">
    <property type="entry name" value="Glyco_tranf_GTA_type"/>
    <property type="match status" value="1"/>
</dbReference>
<gene>
    <name evidence="2" type="ORF">ACIF0M_14210</name>
</gene>
<protein>
    <submittedName>
        <fullName evidence="2">Glycosyltransferase family 2 protein</fullName>
    </submittedName>
</protein>
<evidence type="ECO:0000259" key="1">
    <source>
        <dbReference type="Pfam" id="PF00535"/>
    </source>
</evidence>
<proteinExistence type="predicted"/>
<dbReference type="EMBL" id="JBITRD010000017">
    <property type="protein sequence ID" value="MFI7846647.1"/>
    <property type="molecule type" value="Genomic_DNA"/>
</dbReference>
<name>A0ABW8B1U7_9FIRM</name>
<dbReference type="Proteomes" id="UP001614216">
    <property type="component" value="Unassembled WGS sequence"/>
</dbReference>
<sequence length="342" mass="39848">MKSLSIIIPVYNAEKYIKKCMDSILCQSFKNFEILLIDDGSKDSSGKICDEYAKTDERVKVYHIENGGPSRARNFGIKKAKGTYIEFVDADDQLISGALEKLYVFAKENNPEIIIANTQVVTANEGIKDILSIEEQDEMEIKTYLKTLNTTRKAILLHYIWNKWYKRELIVNNEIFFDENERLGEDFLFNCELVNKSTQIFGADIMLYKYYKRDNGSLSGKYIENELSRRRKMDSAFLNLYENKNLKEECYDLIVSMIGSITLASIQGVFMLGSPTKLKEKRVYVKSFLDSEYFNYINIYAQKKKLTKSERLAIILLKRKWIYLYLILFKILKGDRSGKKSN</sequence>
<dbReference type="Pfam" id="PF00535">
    <property type="entry name" value="Glycos_transf_2"/>
    <property type="match status" value="1"/>
</dbReference>
<reference evidence="2 3" key="1">
    <citation type="submission" date="2024-08" db="EMBL/GenBank/DDBJ databases">
        <authorList>
            <person name="Vancuren S.J."/>
            <person name="Allen-Vercoe E."/>
        </authorList>
    </citation>
    <scope>NUCLEOTIDE SEQUENCE [LARGE SCALE GENOMIC DNA]</scope>
    <source>
        <strain evidence="2 3">16-6-I_42_FAA</strain>
    </source>
</reference>
<dbReference type="Gene3D" id="3.90.550.10">
    <property type="entry name" value="Spore Coat Polysaccharide Biosynthesis Protein SpsA, Chain A"/>
    <property type="match status" value="1"/>
</dbReference>
<dbReference type="InterPro" id="IPR001173">
    <property type="entry name" value="Glyco_trans_2-like"/>
</dbReference>
<evidence type="ECO:0000313" key="3">
    <source>
        <dbReference type="Proteomes" id="UP001614216"/>
    </source>
</evidence>
<evidence type="ECO:0000313" key="2">
    <source>
        <dbReference type="EMBL" id="MFI7846647.1"/>
    </source>
</evidence>
<feature type="domain" description="Glycosyltransferase 2-like" evidence="1">
    <location>
        <begin position="5"/>
        <end position="168"/>
    </location>
</feature>
<comment type="caution">
    <text evidence="2">The sequence shown here is derived from an EMBL/GenBank/DDBJ whole genome shotgun (WGS) entry which is preliminary data.</text>
</comment>